<evidence type="ECO:0000313" key="3">
    <source>
        <dbReference type="Proteomes" id="UP000318733"/>
    </source>
</evidence>
<proteinExistence type="predicted"/>
<keyword evidence="1" id="KW-0472">Membrane</keyword>
<organism evidence="2 3">
    <name type="scientific">Mucilaginibacter corticis</name>
    <dbReference type="NCBI Taxonomy" id="2597670"/>
    <lineage>
        <taxon>Bacteria</taxon>
        <taxon>Pseudomonadati</taxon>
        <taxon>Bacteroidota</taxon>
        <taxon>Sphingobacteriia</taxon>
        <taxon>Sphingobacteriales</taxon>
        <taxon>Sphingobacteriaceae</taxon>
        <taxon>Mucilaginibacter</taxon>
    </lineage>
</organism>
<feature type="transmembrane region" description="Helical" evidence="1">
    <location>
        <begin position="144"/>
        <end position="166"/>
    </location>
</feature>
<feature type="transmembrane region" description="Helical" evidence="1">
    <location>
        <begin position="186"/>
        <end position="201"/>
    </location>
</feature>
<comment type="caution">
    <text evidence="2">The sequence shown here is derived from an EMBL/GenBank/DDBJ whole genome shotgun (WGS) entry which is preliminary data.</text>
</comment>
<gene>
    <name evidence="2" type="ORF">FO440_06090</name>
</gene>
<dbReference type="OrthoDB" id="655674at2"/>
<keyword evidence="1" id="KW-0812">Transmembrane</keyword>
<sequence>MSGSILIPIIIGAVRIKRLNKVYYPFFIFLLLGLLSELVSFILIEKFKTGNAADVKVYSLIECCIILYQLYVWKSSAKYRRRFIFIAVACVVFWMIEHIVFLNINTWTPYFRVFYAFVIVLLSVNQINSMMFNHDEPLFKNPRFIICLGFIIFFLYQILYEAAYYIGSGESTIADKIIFGNSYNNFFTNVMYAVAIFIITAKKEDVYNQYLSEQ</sequence>
<accession>A0A556MUZ3</accession>
<evidence type="ECO:0000256" key="1">
    <source>
        <dbReference type="SAM" id="Phobius"/>
    </source>
</evidence>
<dbReference type="RefSeq" id="WP_144247322.1">
    <property type="nucleotide sequence ID" value="NZ_VLPK01000001.1"/>
</dbReference>
<evidence type="ECO:0000313" key="2">
    <source>
        <dbReference type="EMBL" id="TSJ43756.1"/>
    </source>
</evidence>
<dbReference type="AlphaFoldDB" id="A0A556MUZ3"/>
<protein>
    <submittedName>
        <fullName evidence="2">Uncharacterized protein</fullName>
    </submittedName>
</protein>
<keyword evidence="1" id="KW-1133">Transmembrane helix</keyword>
<keyword evidence="3" id="KW-1185">Reference proteome</keyword>
<dbReference type="EMBL" id="VLPK01000001">
    <property type="protein sequence ID" value="TSJ43756.1"/>
    <property type="molecule type" value="Genomic_DNA"/>
</dbReference>
<feature type="transmembrane region" description="Helical" evidence="1">
    <location>
        <begin position="22"/>
        <end position="43"/>
    </location>
</feature>
<feature type="transmembrane region" description="Helical" evidence="1">
    <location>
        <begin position="83"/>
        <end position="104"/>
    </location>
</feature>
<dbReference type="Proteomes" id="UP000318733">
    <property type="component" value="Unassembled WGS sequence"/>
</dbReference>
<reference evidence="2 3" key="1">
    <citation type="submission" date="2019-07" db="EMBL/GenBank/DDBJ databases">
        <authorList>
            <person name="Huq M.A."/>
        </authorList>
    </citation>
    <scope>NUCLEOTIDE SEQUENCE [LARGE SCALE GENOMIC DNA]</scope>
    <source>
        <strain evidence="2 3">MAH-19</strain>
    </source>
</reference>
<feature type="transmembrane region" description="Helical" evidence="1">
    <location>
        <begin position="110"/>
        <end position="132"/>
    </location>
</feature>
<name>A0A556MUZ3_9SPHI</name>